<dbReference type="Pfam" id="PF01906">
    <property type="entry name" value="YbjQ_1"/>
    <property type="match status" value="1"/>
</dbReference>
<dbReference type="PANTHER" id="PTHR34068">
    <property type="entry name" value="UPF0145 PROTEIN YBJQ"/>
    <property type="match status" value="1"/>
</dbReference>
<dbReference type="SUPFAM" id="SSF117782">
    <property type="entry name" value="YbjQ-like"/>
    <property type="match status" value="1"/>
</dbReference>
<dbReference type="RefSeq" id="WP_168062780.1">
    <property type="nucleotide sequence ID" value="NZ_VTOW01000004.1"/>
</dbReference>
<accession>A0A7X6DTN7</accession>
<reference evidence="2 3" key="1">
    <citation type="journal article" date="2020" name="Nature">
        <title>Bacterial chemolithoautotrophy via manganese oxidation.</title>
        <authorList>
            <person name="Yu H."/>
            <person name="Leadbetter J.R."/>
        </authorList>
    </citation>
    <scope>NUCLEOTIDE SEQUENCE [LARGE SCALE GENOMIC DNA]</scope>
    <source>
        <strain evidence="2 3">Mn-1</strain>
    </source>
</reference>
<proteinExistence type="inferred from homology"/>
<comment type="similarity">
    <text evidence="1">Belongs to the UPF0145 family.</text>
</comment>
<evidence type="ECO:0000313" key="3">
    <source>
        <dbReference type="Proteomes" id="UP000534783"/>
    </source>
</evidence>
<keyword evidence="3" id="KW-1185">Reference proteome</keyword>
<evidence type="ECO:0000256" key="1">
    <source>
        <dbReference type="ARBA" id="ARBA00010751"/>
    </source>
</evidence>
<sequence>MNGEILIATVDLLDGYRVESYNGLVTAHVSCGINFMRGWFVAFRDFFGGRVGTFEKESARLEERATAEMIRKASEHPGVNAILGLRLSYHHVGDGKRSMLILHAVGTKCRVRQAE</sequence>
<dbReference type="EMBL" id="VTOW01000004">
    <property type="protein sequence ID" value="NKE72843.1"/>
    <property type="molecule type" value="Genomic_DNA"/>
</dbReference>
<dbReference type="InterPro" id="IPR035439">
    <property type="entry name" value="UPF0145_dom_sf"/>
</dbReference>
<evidence type="ECO:0000313" key="2">
    <source>
        <dbReference type="EMBL" id="NKE72843.1"/>
    </source>
</evidence>
<dbReference type="PANTHER" id="PTHR34068:SF1">
    <property type="entry name" value="UPF0145 PROTEIN YBJQ"/>
    <property type="match status" value="1"/>
</dbReference>
<protein>
    <submittedName>
        <fullName evidence="2">YbjQ family protein</fullName>
    </submittedName>
</protein>
<dbReference type="InterPro" id="IPR002765">
    <property type="entry name" value="UPF0145_YbjQ-like"/>
</dbReference>
<dbReference type="AlphaFoldDB" id="A0A7X6DTN7"/>
<comment type="caution">
    <text evidence="2">The sequence shown here is derived from an EMBL/GenBank/DDBJ whole genome shotgun (WGS) entry which is preliminary data.</text>
</comment>
<organism evidence="2 3">
    <name type="scientific">Candidatus Manganitrophus noduliformans</name>
    <dbReference type="NCBI Taxonomy" id="2606439"/>
    <lineage>
        <taxon>Bacteria</taxon>
        <taxon>Pseudomonadati</taxon>
        <taxon>Nitrospirota</taxon>
        <taxon>Nitrospiria</taxon>
        <taxon>Candidatus Troglogloeales</taxon>
        <taxon>Candidatus Manganitrophaceae</taxon>
        <taxon>Candidatus Manganitrophus</taxon>
    </lineage>
</organism>
<name>A0A7X6DTN7_9BACT</name>
<dbReference type="Gene3D" id="3.30.110.70">
    <property type="entry name" value="Hypothetical protein apc22750. Chain B"/>
    <property type="match status" value="1"/>
</dbReference>
<gene>
    <name evidence="2" type="ORF">MNODULE_19000</name>
</gene>
<dbReference type="Proteomes" id="UP000534783">
    <property type="component" value="Unassembled WGS sequence"/>
</dbReference>